<feature type="domain" description="S1-like" evidence="23">
    <location>
        <begin position="133"/>
        <end position="200"/>
    </location>
</feature>
<dbReference type="GO" id="GO:0003899">
    <property type="term" value="F:DNA-directed RNA polymerase activity"/>
    <property type="evidence" value="ECO:0007669"/>
    <property type="project" value="UniProtKB-EC"/>
</dbReference>
<dbReference type="InterPro" id="IPR011263">
    <property type="entry name" value="DNA-dir_RNA_pol_RpoA/D/Rpb3"/>
</dbReference>
<dbReference type="InterPro" id="IPR004368">
    <property type="entry name" value="TIF_IF1"/>
</dbReference>
<dbReference type="InterPro" id="IPR036853">
    <property type="entry name" value="Ribosomal_uL14_sf"/>
</dbReference>
<dbReference type="CDD" id="cd06928">
    <property type="entry name" value="RNAP_alpha_NTD"/>
    <property type="match status" value="1"/>
</dbReference>
<keyword evidence="16" id="KW-0689">Ribosomal protein</keyword>
<dbReference type="SUPFAM" id="SSF56553">
    <property type="entry name" value="Insert subdomain of RNA polymerase alpha subunit"/>
    <property type="match status" value="1"/>
</dbReference>
<evidence type="ECO:0000313" key="25">
    <source>
        <dbReference type="Proteomes" id="UP000316621"/>
    </source>
</evidence>
<dbReference type="Pfam" id="PF00238">
    <property type="entry name" value="Ribosomal_L14"/>
    <property type="match status" value="1"/>
</dbReference>
<dbReference type="Proteomes" id="UP000316621">
    <property type="component" value="Chromosome 4"/>
</dbReference>
<evidence type="ECO:0000256" key="4">
    <source>
        <dbReference type="ARBA" id="ARBA00006194"/>
    </source>
</evidence>
<dbReference type="InterPro" id="IPR036967">
    <property type="entry name" value="Ribosomal_uS11_sf"/>
</dbReference>
<dbReference type="Gene3D" id="3.30.1360.10">
    <property type="entry name" value="RNA polymerase, RBP11-like subunit"/>
    <property type="match status" value="1"/>
</dbReference>
<dbReference type="PANTHER" id="PTHR11759">
    <property type="entry name" value="40S RIBOSOMAL PROTEIN S14/30S RIBOSOMAL PROTEIN S11"/>
    <property type="match status" value="1"/>
</dbReference>
<evidence type="ECO:0000256" key="11">
    <source>
        <dbReference type="ARBA" id="ARBA00022640"/>
    </source>
</evidence>
<dbReference type="SUPFAM" id="SSF50249">
    <property type="entry name" value="Nucleic acid-binding proteins"/>
    <property type="match status" value="1"/>
</dbReference>
<evidence type="ECO:0000256" key="19">
    <source>
        <dbReference type="ARBA" id="ARBA00031776"/>
    </source>
</evidence>
<evidence type="ECO:0000313" key="24">
    <source>
        <dbReference type="EMBL" id="RZC57990.1"/>
    </source>
</evidence>
<dbReference type="Gene3D" id="3.30.420.80">
    <property type="entry name" value="Ribosomal protein S11"/>
    <property type="match status" value="1"/>
</dbReference>
<dbReference type="EC" id="2.7.7.6" evidence="8"/>
<evidence type="ECO:0000256" key="22">
    <source>
        <dbReference type="PROSITE-ProRule" id="PRU00181"/>
    </source>
</evidence>
<evidence type="ECO:0000259" key="23">
    <source>
        <dbReference type="PROSITE" id="PS50832"/>
    </source>
</evidence>
<dbReference type="NCBIfam" id="TIGR00008">
    <property type="entry name" value="infA"/>
    <property type="match status" value="1"/>
</dbReference>
<evidence type="ECO:0000256" key="1">
    <source>
        <dbReference type="ARBA" id="ARBA00003935"/>
    </source>
</evidence>
<evidence type="ECO:0000256" key="15">
    <source>
        <dbReference type="ARBA" id="ARBA00022884"/>
    </source>
</evidence>
<keyword evidence="17" id="KW-0804">Transcription</keyword>
<gene>
    <name evidence="24" type="ORF">C5167_005295</name>
</gene>
<comment type="similarity">
    <text evidence="4">Belongs to the universal ribosomal protein uS11 family.</text>
</comment>
<evidence type="ECO:0000256" key="17">
    <source>
        <dbReference type="ARBA" id="ARBA00023163"/>
    </source>
</evidence>
<dbReference type="Gene3D" id="2.40.50.140">
    <property type="entry name" value="Nucleic acid-binding proteins"/>
    <property type="match status" value="1"/>
</dbReference>
<evidence type="ECO:0000256" key="21">
    <source>
        <dbReference type="ARBA" id="ARBA00048552"/>
    </source>
</evidence>
<dbReference type="SUPFAM" id="SSF55257">
    <property type="entry name" value="RBP11-like subunits of RNA polymerase"/>
    <property type="match status" value="1"/>
</dbReference>
<dbReference type="FunFam" id="2.170.120.12:FF:000001">
    <property type="entry name" value="DNA-directed RNA polymerase subunit alpha"/>
    <property type="match status" value="1"/>
</dbReference>
<keyword evidence="11" id="KW-0934">Plastid</keyword>
<dbReference type="NCBIfam" id="NF003698">
    <property type="entry name" value="PRK05309.1"/>
    <property type="match status" value="1"/>
</dbReference>
<evidence type="ECO:0000256" key="10">
    <source>
        <dbReference type="ARBA" id="ARBA00022528"/>
    </source>
</evidence>
<evidence type="ECO:0000256" key="20">
    <source>
        <dbReference type="ARBA" id="ARBA00035424"/>
    </source>
</evidence>
<dbReference type="GO" id="GO:0015934">
    <property type="term" value="C:large ribosomal subunit"/>
    <property type="evidence" value="ECO:0007669"/>
    <property type="project" value="InterPro"/>
</dbReference>
<dbReference type="CDD" id="cd00337">
    <property type="entry name" value="Ribosomal_uL14"/>
    <property type="match status" value="1"/>
</dbReference>
<evidence type="ECO:0000256" key="12">
    <source>
        <dbReference type="ARBA" id="ARBA00022679"/>
    </source>
</evidence>
<evidence type="ECO:0000256" key="2">
    <source>
        <dbReference type="ARBA" id="ARBA00004026"/>
    </source>
</evidence>
<dbReference type="Gene3D" id="2.40.150.20">
    <property type="entry name" value="Ribosomal protein L14"/>
    <property type="match status" value="1"/>
</dbReference>
<keyword evidence="9" id="KW-0240">DNA-directed RNA polymerase</keyword>
<evidence type="ECO:0000256" key="3">
    <source>
        <dbReference type="ARBA" id="ARBA00004229"/>
    </source>
</evidence>
<dbReference type="SUPFAM" id="SSF50193">
    <property type="entry name" value="Ribosomal protein L14"/>
    <property type="match status" value="1"/>
</dbReference>
<protein>
    <recommendedName>
        <fullName evidence="8">DNA-directed RNA polymerase</fullName>
        <ecNumber evidence="8">2.7.7.6</ecNumber>
    </recommendedName>
    <alternativeName>
        <fullName evidence="20">50S ribosomal protein L14, chloroplastic</fullName>
    </alternativeName>
    <alternativeName>
        <fullName evidence="19">Plastid-encoded RNA polymerase subunit alpha</fullName>
    </alternativeName>
</protein>
<dbReference type="InterPro" id="IPR005745">
    <property type="entry name" value="Ribosomal_uL14_bac-type"/>
</dbReference>
<reference evidence="24 25" key="1">
    <citation type="journal article" date="2018" name="Science">
        <title>The opium poppy genome and morphinan production.</title>
        <authorList>
            <person name="Guo L."/>
            <person name="Winzer T."/>
            <person name="Yang X."/>
            <person name="Li Y."/>
            <person name="Ning Z."/>
            <person name="He Z."/>
            <person name="Teodor R."/>
            <person name="Lu Y."/>
            <person name="Bowser T.A."/>
            <person name="Graham I.A."/>
            <person name="Ye K."/>
        </authorList>
    </citation>
    <scope>NUCLEOTIDE SEQUENCE [LARGE SCALE GENOMIC DNA]</scope>
    <source>
        <strain evidence="25">cv. HN1</strain>
        <tissue evidence="24">Leaves</tissue>
    </source>
</reference>
<comment type="similarity">
    <text evidence="5">Belongs to the RNA polymerase alpha chain family.</text>
</comment>
<dbReference type="InterPro" id="IPR001971">
    <property type="entry name" value="Ribosomal_uS11"/>
</dbReference>
<dbReference type="Pfam" id="PF01176">
    <property type="entry name" value="eIF-1a"/>
    <property type="match status" value="1"/>
</dbReference>
<dbReference type="InterPro" id="IPR019972">
    <property type="entry name" value="Ribosomal_uL14_CS"/>
</dbReference>
<evidence type="ECO:0000256" key="9">
    <source>
        <dbReference type="ARBA" id="ARBA00022478"/>
    </source>
</evidence>
<dbReference type="SUPFAM" id="SSF53137">
    <property type="entry name" value="Translational machinery components"/>
    <property type="match status" value="1"/>
</dbReference>
<comment type="subcellular location">
    <subcellularLocation>
        <location evidence="3">Plastid</location>
        <location evidence="3">Chloroplast</location>
    </subcellularLocation>
</comment>
<dbReference type="InterPro" id="IPR012340">
    <property type="entry name" value="NA-bd_OB-fold"/>
</dbReference>
<keyword evidence="12" id="KW-0808">Transferase</keyword>
<dbReference type="FunFam" id="2.40.150.20:FF:000021">
    <property type="entry name" value="Ribosomal protein L14"/>
    <property type="match status" value="1"/>
</dbReference>
<evidence type="ECO:0000256" key="8">
    <source>
        <dbReference type="ARBA" id="ARBA00012418"/>
    </source>
</evidence>
<evidence type="ECO:0000256" key="13">
    <source>
        <dbReference type="ARBA" id="ARBA00022695"/>
    </source>
</evidence>
<keyword evidence="22" id="KW-0648">Protein biosynthesis</keyword>
<dbReference type="GO" id="GO:0000428">
    <property type="term" value="C:DNA-directed RNA polymerase complex"/>
    <property type="evidence" value="ECO:0007669"/>
    <property type="project" value="UniProtKB-KW"/>
</dbReference>
<dbReference type="InterPro" id="IPR000218">
    <property type="entry name" value="Ribosomal_uL14"/>
</dbReference>
<accession>A0A4Y7JDB8</accession>
<keyword evidence="18" id="KW-0687">Ribonucleoprotein</keyword>
<name>A0A4Y7JDB8_PAPSO</name>
<dbReference type="SMART" id="SM00662">
    <property type="entry name" value="RPOLD"/>
    <property type="match status" value="1"/>
</dbReference>
<evidence type="ECO:0000256" key="14">
    <source>
        <dbReference type="ARBA" id="ARBA00022730"/>
    </source>
</evidence>
<keyword evidence="10" id="KW-0150">Chloroplast</keyword>
<dbReference type="OMA" id="KKRKDWL"/>
<comment type="subunit">
    <text evidence="7">Component of the 30S ribosomal translation pre-initiation complex which assembles on the 30S ribosome in the order IF-2 and IF-3, IF-1 and N-formylmethionyl-tRNA(fMet); mRNA recruitment can occur at any time during PIC assembly.</text>
</comment>
<keyword evidence="15" id="KW-0694">RNA-binding</keyword>
<dbReference type="Gramene" id="RZC57990">
    <property type="protein sequence ID" value="RZC57990"/>
    <property type="gene ID" value="C5167_005295"/>
</dbReference>
<dbReference type="InterPro" id="IPR006196">
    <property type="entry name" value="RNA-binding_domain_S1_IF1"/>
</dbReference>
<dbReference type="GO" id="GO:0009507">
    <property type="term" value="C:chloroplast"/>
    <property type="evidence" value="ECO:0007669"/>
    <property type="project" value="UniProtKB-SubCell"/>
</dbReference>
<comment type="catalytic activity">
    <reaction evidence="21">
        <text>RNA(n) + a ribonucleoside 5'-triphosphate = RNA(n+1) + diphosphate</text>
        <dbReference type="Rhea" id="RHEA:21248"/>
        <dbReference type="Rhea" id="RHEA-COMP:14527"/>
        <dbReference type="Rhea" id="RHEA-COMP:17342"/>
        <dbReference type="ChEBI" id="CHEBI:33019"/>
        <dbReference type="ChEBI" id="CHEBI:61557"/>
        <dbReference type="ChEBI" id="CHEBI:140395"/>
        <dbReference type="EC" id="2.7.7.6"/>
    </reaction>
</comment>
<dbReference type="EMBL" id="CM010718">
    <property type="protein sequence ID" value="RZC57990.1"/>
    <property type="molecule type" value="Genomic_DNA"/>
</dbReference>
<proteinExistence type="inferred from homology"/>
<dbReference type="InterPro" id="IPR036603">
    <property type="entry name" value="RBP11-like"/>
</dbReference>
<dbReference type="PROSITE" id="PS00049">
    <property type="entry name" value="RIBOSOMAL_L14"/>
    <property type="match status" value="1"/>
</dbReference>
<dbReference type="Pfam" id="PF00411">
    <property type="entry name" value="Ribosomal_S11"/>
    <property type="match status" value="1"/>
</dbReference>
<dbReference type="GO" id="GO:0003743">
    <property type="term" value="F:translation initiation factor activity"/>
    <property type="evidence" value="ECO:0007669"/>
    <property type="project" value="UniProtKB-UniRule"/>
</dbReference>
<dbReference type="SMART" id="SM01374">
    <property type="entry name" value="Ribosomal_L14"/>
    <property type="match status" value="1"/>
</dbReference>
<comment type="function">
    <text evidence="1">One of the essential components for the initiation of protein synthesis. Stabilizes the binding of IF-2 and IF-3 on the 30S subunit to which N-formylmethionyl-tRNA(fMet) subsequently binds. Helps modulate mRNA selection, yielding the 30S pre-initiation complex (PIC). Upon addition of the 50S ribosomal subunit IF-1, IF-2 and IF-3 are released leaving the mature 70S translation initiation complex.</text>
</comment>
<dbReference type="AlphaFoldDB" id="A0A4Y7JDB8"/>
<dbReference type="STRING" id="3469.A0A4Y7JDB8"/>
<dbReference type="GO" id="GO:0006351">
    <property type="term" value="P:DNA-templated transcription"/>
    <property type="evidence" value="ECO:0007669"/>
    <property type="project" value="InterPro"/>
</dbReference>
<evidence type="ECO:0000256" key="5">
    <source>
        <dbReference type="ARBA" id="ARBA00007123"/>
    </source>
</evidence>
<keyword evidence="14" id="KW-0699">rRNA-binding</keyword>
<dbReference type="GO" id="GO:0003735">
    <property type="term" value="F:structural constituent of ribosome"/>
    <property type="evidence" value="ECO:0007669"/>
    <property type="project" value="InterPro"/>
</dbReference>
<comment type="function">
    <text evidence="2">DNA-dependent RNA polymerase catalyzes the transcription of DNA into RNA using the four ribonucleoside triphosphates as substrates.</text>
</comment>
<dbReference type="GO" id="GO:0046983">
    <property type="term" value="F:protein dimerization activity"/>
    <property type="evidence" value="ECO:0007669"/>
    <property type="project" value="InterPro"/>
</dbReference>
<evidence type="ECO:0000256" key="6">
    <source>
        <dbReference type="ARBA" id="ARBA00010745"/>
    </source>
</evidence>
<dbReference type="NCBIfam" id="TIGR01067">
    <property type="entry name" value="rplN_bact"/>
    <property type="match status" value="1"/>
</dbReference>
<evidence type="ECO:0000256" key="18">
    <source>
        <dbReference type="ARBA" id="ARBA00023274"/>
    </source>
</evidence>
<evidence type="ECO:0000256" key="7">
    <source>
        <dbReference type="ARBA" id="ARBA00011599"/>
    </source>
</evidence>
<keyword evidence="13" id="KW-0548">Nucleotidyltransferase</keyword>
<keyword evidence="22" id="KW-0396">Initiation factor</keyword>
<dbReference type="InterPro" id="IPR036643">
    <property type="entry name" value="RNApol_insert_sf"/>
</dbReference>
<organism evidence="24 25">
    <name type="scientific">Papaver somniferum</name>
    <name type="common">Opium poppy</name>
    <dbReference type="NCBI Taxonomy" id="3469"/>
    <lineage>
        <taxon>Eukaryota</taxon>
        <taxon>Viridiplantae</taxon>
        <taxon>Streptophyta</taxon>
        <taxon>Embryophyta</taxon>
        <taxon>Tracheophyta</taxon>
        <taxon>Spermatophyta</taxon>
        <taxon>Magnoliopsida</taxon>
        <taxon>Ranunculales</taxon>
        <taxon>Papaveraceae</taxon>
        <taxon>Papaveroideae</taxon>
        <taxon>Papaver</taxon>
    </lineage>
</organism>
<dbReference type="PROSITE" id="PS50832">
    <property type="entry name" value="S1_IF1_TYPE"/>
    <property type="match status" value="1"/>
</dbReference>
<keyword evidence="25" id="KW-1185">Reference proteome</keyword>
<sequence>MCIRIIGASNRRYAHIGDVIAVIKEAVPNMPLERSEVIRAVIVRTCKELKRDNGMIIRYDDNAAVVIDQEGNPKGTRVFGAIARELRQLNFTKIVSLAPEKKRKDWLPNITPPPLVDTSRGLPEMKEQKWIHEGLITESLPNGMFRVRLDNEDLILGYVSGRIRRSFIRILPGDKVKIEMAKPIPRVGSRRNGRISSRKTGRRIPKGVIHVQASFNNTIVTVTDVRGRVVSWSSAGTCGFRGTRRGTPFAAQTAAGNAIRTVVDQGMQRAEVMIKGPGLGRDAALRAIRRSGIEESVHEILMNLKEIVLRSNLYGTRDASICVRGPGYVTAQDIISPPSVEIVDTTQHIASLTEPMDLCIGLQIERNRGYRMKTPNNAQDGSFTIDAVFMPVRNANHSIHSYGNGNEKQEILFLEIWTNGSLTPKEALHEASRNLIDLFIPKVPAAI</sequence>
<dbReference type="HAMAP" id="MF_01310">
    <property type="entry name" value="Ribosomal_uS11"/>
    <property type="match status" value="1"/>
</dbReference>
<evidence type="ECO:0000256" key="16">
    <source>
        <dbReference type="ARBA" id="ARBA00022980"/>
    </source>
</evidence>
<dbReference type="GO" id="GO:0019843">
    <property type="term" value="F:rRNA binding"/>
    <property type="evidence" value="ECO:0007669"/>
    <property type="project" value="UniProtKB-KW"/>
</dbReference>
<comment type="similarity">
    <text evidence="6">Belongs to the universal ribosomal protein uL14 family.</text>
</comment>